<keyword evidence="3" id="KW-0812">Transmembrane</keyword>
<keyword evidence="5" id="KW-0472">Membrane</keyword>
<dbReference type="InterPro" id="IPR018704">
    <property type="entry name" value="SecYEG/CpoB_TPR"/>
</dbReference>
<dbReference type="Pfam" id="PF09976">
    <property type="entry name" value="TPR_21"/>
    <property type="match status" value="1"/>
</dbReference>
<keyword evidence="2" id="KW-1003">Cell membrane</keyword>
<dbReference type="Proteomes" id="UP001165395">
    <property type="component" value="Unassembled WGS sequence"/>
</dbReference>
<comment type="similarity">
    <text evidence="7">Belongs to the YfgM family.</text>
</comment>
<keyword evidence="4" id="KW-1133">Transmembrane helix</keyword>
<dbReference type="EMBL" id="JAJBZT010000014">
    <property type="protein sequence ID" value="MCB6185275.1"/>
    <property type="molecule type" value="Genomic_DNA"/>
</dbReference>
<evidence type="ECO:0000256" key="5">
    <source>
        <dbReference type="ARBA" id="ARBA00023136"/>
    </source>
</evidence>
<dbReference type="PIRSF" id="PIRSF006170">
    <property type="entry name" value="YfgM"/>
    <property type="match status" value="1"/>
</dbReference>
<comment type="caution">
    <text evidence="10">The sequence shown here is derived from an EMBL/GenBank/DDBJ whole genome shotgun (WGS) entry which is preliminary data.</text>
</comment>
<evidence type="ECO:0000256" key="3">
    <source>
        <dbReference type="ARBA" id="ARBA00022692"/>
    </source>
</evidence>
<sequence>MAVYDLQEQEQIDALKAWWQDNKKFVVSIVTITLVGLAGYKGWKYWKNEQSAKAAVEFESLQQSVQQKNLAKAQQHKNALLTNYSESAYAGRGVLIISSAEIEAGKLNDATTDLQWLIQNSKELPIQDVARLRLASLKLDQKKFDEALSNLNAITTDGLKGLVSFQKGDVLLAKNDKAGAKTSFRLALEQLDQADPLRSVVEMKIDSLGGL</sequence>
<evidence type="ECO:0000256" key="1">
    <source>
        <dbReference type="ARBA" id="ARBA00004401"/>
    </source>
</evidence>
<proteinExistence type="inferred from homology"/>
<evidence type="ECO:0000256" key="6">
    <source>
        <dbReference type="ARBA" id="ARBA00023186"/>
    </source>
</evidence>
<dbReference type="SUPFAM" id="SSF48452">
    <property type="entry name" value="TPR-like"/>
    <property type="match status" value="1"/>
</dbReference>
<evidence type="ECO:0000256" key="8">
    <source>
        <dbReference type="ARBA" id="ARBA00024235"/>
    </source>
</evidence>
<dbReference type="RefSeq" id="WP_227182107.1">
    <property type="nucleotide sequence ID" value="NZ_JAJBZT010000014.1"/>
</dbReference>
<evidence type="ECO:0000256" key="7">
    <source>
        <dbReference type="ARBA" id="ARBA00024197"/>
    </source>
</evidence>
<evidence type="ECO:0000256" key="2">
    <source>
        <dbReference type="ARBA" id="ARBA00022475"/>
    </source>
</evidence>
<keyword evidence="6" id="KW-0143">Chaperone</keyword>
<reference evidence="10" key="1">
    <citation type="submission" date="2021-10" db="EMBL/GenBank/DDBJ databases">
        <title>The complete genome sequence of Leeia sp. TBRC 13508.</title>
        <authorList>
            <person name="Charoenyingcharoen P."/>
            <person name="Yukphan P."/>
        </authorList>
    </citation>
    <scope>NUCLEOTIDE SEQUENCE</scope>
    <source>
        <strain evidence="10">TBRC 13508</strain>
    </source>
</reference>
<protein>
    <recommendedName>
        <fullName evidence="8">Ancillary SecYEG translocon subunit</fullName>
    </recommendedName>
</protein>
<evidence type="ECO:0000259" key="9">
    <source>
        <dbReference type="Pfam" id="PF09976"/>
    </source>
</evidence>
<comment type="subcellular location">
    <subcellularLocation>
        <location evidence="1">Cell membrane</location>
        <topology evidence="1">Single-pass type II membrane protein</topology>
    </subcellularLocation>
</comment>
<accession>A0ABS8DAP7</accession>
<evidence type="ECO:0000256" key="4">
    <source>
        <dbReference type="ARBA" id="ARBA00022989"/>
    </source>
</evidence>
<dbReference type="InterPro" id="IPR026039">
    <property type="entry name" value="YfgM"/>
</dbReference>
<gene>
    <name evidence="10" type="ORF">LIN78_17145</name>
</gene>
<feature type="domain" description="Ancillary SecYEG translocon subunit/Cell division coordinator CpoB TPR" evidence="9">
    <location>
        <begin position="16"/>
        <end position="209"/>
    </location>
</feature>
<name>A0ABS8DAP7_9NEIS</name>
<dbReference type="PANTHER" id="PTHR38035">
    <property type="entry name" value="UPF0070 PROTEIN YFGM"/>
    <property type="match status" value="1"/>
</dbReference>
<keyword evidence="11" id="KW-1185">Reference proteome</keyword>
<dbReference type="InterPro" id="IPR011990">
    <property type="entry name" value="TPR-like_helical_dom_sf"/>
</dbReference>
<evidence type="ECO:0000313" key="11">
    <source>
        <dbReference type="Proteomes" id="UP001165395"/>
    </source>
</evidence>
<dbReference type="Gene3D" id="1.25.40.10">
    <property type="entry name" value="Tetratricopeptide repeat domain"/>
    <property type="match status" value="1"/>
</dbReference>
<organism evidence="10 11">
    <name type="scientific">Leeia speluncae</name>
    <dbReference type="NCBI Taxonomy" id="2884804"/>
    <lineage>
        <taxon>Bacteria</taxon>
        <taxon>Pseudomonadati</taxon>
        <taxon>Pseudomonadota</taxon>
        <taxon>Betaproteobacteria</taxon>
        <taxon>Neisseriales</taxon>
        <taxon>Leeiaceae</taxon>
        <taxon>Leeia</taxon>
    </lineage>
</organism>
<evidence type="ECO:0000313" key="10">
    <source>
        <dbReference type="EMBL" id="MCB6185275.1"/>
    </source>
</evidence>
<dbReference type="PANTHER" id="PTHR38035:SF1">
    <property type="entry name" value="ANCILLARY SECYEG TRANSLOCON SUBUNIT"/>
    <property type="match status" value="1"/>
</dbReference>